<evidence type="ECO:0000256" key="5">
    <source>
        <dbReference type="ARBA" id="ARBA00023136"/>
    </source>
</evidence>
<evidence type="ECO:0000259" key="8">
    <source>
        <dbReference type="Pfam" id="PF01490"/>
    </source>
</evidence>
<evidence type="ECO:0000256" key="6">
    <source>
        <dbReference type="SAM" id="Phobius"/>
    </source>
</evidence>
<name>A0A915DTY9_9BILA</name>
<keyword evidence="4 6" id="KW-1133">Transmembrane helix</keyword>
<sequence length="355" mass="38699">MILIVALLFLPLTFLKSPQDFWGAVVTAMFTTAMAVILIVVGASLDYGTCATDREMPSLKFTNVFLAFGTLLFAYGGHGCIPTIQHDMKKPFEFTKSCILAFTIIAMLYLPVCIAGYLTYGDSIRDSIINSVQITWIQQGVNMAITLHCFLSLTIMFNPLMQEAEVVFNVPQAFGIKRVIVRTGVMAAVIIVAETVPSFGPLLDLVGASTMTFTSLILPCVFYLCLSSKNGKASGHQVHTMKLDIDSPPSVKHAQQEKDNSSFKEIIERSDKKTLILCGVILVIAVLGGGAAACSAIREISYTKFVPPCYFALFQNEEIKLPGLGNTHCCGAYQNITRYGDSSKYCAATKLGQYI</sequence>
<keyword evidence="9" id="KW-1185">Reference proteome</keyword>
<organism evidence="9 10">
    <name type="scientific">Ditylenchus dipsaci</name>
    <dbReference type="NCBI Taxonomy" id="166011"/>
    <lineage>
        <taxon>Eukaryota</taxon>
        <taxon>Metazoa</taxon>
        <taxon>Ecdysozoa</taxon>
        <taxon>Nematoda</taxon>
        <taxon>Chromadorea</taxon>
        <taxon>Rhabditida</taxon>
        <taxon>Tylenchina</taxon>
        <taxon>Tylenchomorpha</taxon>
        <taxon>Sphaerularioidea</taxon>
        <taxon>Anguinidae</taxon>
        <taxon>Anguininae</taxon>
        <taxon>Ditylenchus</taxon>
    </lineage>
</organism>
<evidence type="ECO:0000256" key="4">
    <source>
        <dbReference type="ARBA" id="ARBA00022989"/>
    </source>
</evidence>
<evidence type="ECO:0000256" key="2">
    <source>
        <dbReference type="ARBA" id="ARBA00022448"/>
    </source>
</evidence>
<evidence type="ECO:0000256" key="7">
    <source>
        <dbReference type="SAM" id="SignalP"/>
    </source>
</evidence>
<keyword evidence="5 6" id="KW-0472">Membrane</keyword>
<comment type="subcellular location">
    <subcellularLocation>
        <location evidence="1">Membrane</location>
    </subcellularLocation>
</comment>
<evidence type="ECO:0000256" key="1">
    <source>
        <dbReference type="ARBA" id="ARBA00004370"/>
    </source>
</evidence>
<dbReference type="Pfam" id="PF01490">
    <property type="entry name" value="Aa_trans"/>
    <property type="match status" value="1"/>
</dbReference>
<feature type="signal peptide" evidence="7">
    <location>
        <begin position="1"/>
        <end position="15"/>
    </location>
</feature>
<dbReference type="InterPro" id="IPR013057">
    <property type="entry name" value="AA_transpt_TM"/>
</dbReference>
<dbReference type="GO" id="GO:0016020">
    <property type="term" value="C:membrane"/>
    <property type="evidence" value="ECO:0007669"/>
    <property type="project" value="UniProtKB-SubCell"/>
</dbReference>
<keyword evidence="7" id="KW-0732">Signal</keyword>
<feature type="transmembrane region" description="Helical" evidence="6">
    <location>
        <begin position="205"/>
        <end position="226"/>
    </location>
</feature>
<proteinExistence type="predicted"/>
<evidence type="ECO:0000313" key="9">
    <source>
        <dbReference type="Proteomes" id="UP000887574"/>
    </source>
</evidence>
<keyword evidence="3 6" id="KW-0812">Transmembrane</keyword>
<feature type="transmembrane region" description="Helical" evidence="6">
    <location>
        <begin position="274"/>
        <end position="293"/>
    </location>
</feature>
<dbReference type="FunFam" id="1.20.1740.10:FF:000052">
    <property type="entry name" value="Lysine histidine transporter-like 3"/>
    <property type="match status" value="1"/>
</dbReference>
<dbReference type="Gene3D" id="1.20.1740.10">
    <property type="entry name" value="Amino acid/polyamine transporter I"/>
    <property type="match status" value="1"/>
</dbReference>
<feature type="transmembrane region" description="Helical" evidence="6">
    <location>
        <begin position="25"/>
        <end position="47"/>
    </location>
</feature>
<dbReference type="AlphaFoldDB" id="A0A915DTY9"/>
<dbReference type="PANTHER" id="PTHR48017">
    <property type="entry name" value="OS05G0424000 PROTEIN-RELATED"/>
    <property type="match status" value="1"/>
</dbReference>
<evidence type="ECO:0000256" key="3">
    <source>
        <dbReference type="ARBA" id="ARBA00022692"/>
    </source>
</evidence>
<accession>A0A915DTY9</accession>
<feature type="transmembrane region" description="Helical" evidence="6">
    <location>
        <begin position="140"/>
        <end position="158"/>
    </location>
</feature>
<feature type="transmembrane region" description="Helical" evidence="6">
    <location>
        <begin position="98"/>
        <end position="120"/>
    </location>
</feature>
<keyword evidence="2" id="KW-0813">Transport</keyword>
<dbReference type="Proteomes" id="UP000887574">
    <property type="component" value="Unplaced"/>
</dbReference>
<feature type="transmembrane region" description="Helical" evidence="6">
    <location>
        <begin position="179"/>
        <end position="199"/>
    </location>
</feature>
<protein>
    <submittedName>
        <fullName evidence="10">Amino acid transporter transmembrane domain-containing protein</fullName>
    </submittedName>
</protein>
<feature type="chain" id="PRO_5036743117" evidence="7">
    <location>
        <begin position="16"/>
        <end position="355"/>
    </location>
</feature>
<evidence type="ECO:0000313" key="10">
    <source>
        <dbReference type="WBParaSite" id="jg2364"/>
    </source>
</evidence>
<feature type="domain" description="Amino acid transporter transmembrane" evidence="8">
    <location>
        <begin position="1"/>
        <end position="241"/>
    </location>
</feature>
<reference evidence="10" key="1">
    <citation type="submission" date="2022-11" db="UniProtKB">
        <authorList>
            <consortium name="WormBaseParasite"/>
        </authorList>
    </citation>
    <scope>IDENTIFICATION</scope>
</reference>
<dbReference type="WBParaSite" id="jg2364">
    <property type="protein sequence ID" value="jg2364"/>
    <property type="gene ID" value="jg2364"/>
</dbReference>